<organism evidence="1 2">
    <name type="scientific">Schinkia azotoformans MEV2011</name>
    <dbReference type="NCBI Taxonomy" id="1348973"/>
    <lineage>
        <taxon>Bacteria</taxon>
        <taxon>Bacillati</taxon>
        <taxon>Bacillota</taxon>
        <taxon>Bacilli</taxon>
        <taxon>Bacillales</taxon>
        <taxon>Bacillaceae</taxon>
        <taxon>Calidifontibacillus/Schinkia group</taxon>
        <taxon>Schinkia</taxon>
    </lineage>
</organism>
<sequence>MEILRQVVRDGMTITEYTRDGETVCGVMEVPVTVEPDETEQPPLAEKGPTLEDIAEETLLETKYQTILLEMMM</sequence>
<dbReference type="RefSeq" id="WP_035192811.1">
    <property type="nucleotide sequence ID" value="NZ_JJRY01000001.1"/>
</dbReference>
<proteinExistence type="predicted"/>
<name>A0A072NU32_SCHAZ</name>
<dbReference type="PATRIC" id="fig|1348973.3.peg.408"/>
<reference evidence="1 2" key="1">
    <citation type="submission" date="2014-04" db="EMBL/GenBank/DDBJ databases">
        <title>Draft genome sequence of Bacillus azotoformans MEV2011, a (co-) denitrifying strain unable to grow in the presence of oxygen.</title>
        <authorList>
            <person name="Nielsen M."/>
            <person name="Schreiber L."/>
            <person name="Finster K."/>
            <person name="Schramm A."/>
        </authorList>
    </citation>
    <scope>NUCLEOTIDE SEQUENCE [LARGE SCALE GENOMIC DNA]</scope>
    <source>
        <strain evidence="1 2">MEV2011</strain>
    </source>
</reference>
<protein>
    <submittedName>
        <fullName evidence="1">Uncharacterized protein</fullName>
    </submittedName>
</protein>
<gene>
    <name evidence="1" type="ORF">M670_00419</name>
</gene>
<evidence type="ECO:0000313" key="1">
    <source>
        <dbReference type="EMBL" id="KEF40393.1"/>
    </source>
</evidence>
<dbReference type="AlphaFoldDB" id="A0A072NU32"/>
<evidence type="ECO:0000313" key="2">
    <source>
        <dbReference type="Proteomes" id="UP000027936"/>
    </source>
</evidence>
<dbReference type="Proteomes" id="UP000027936">
    <property type="component" value="Unassembled WGS sequence"/>
</dbReference>
<comment type="caution">
    <text evidence="1">The sequence shown here is derived from an EMBL/GenBank/DDBJ whole genome shotgun (WGS) entry which is preliminary data.</text>
</comment>
<dbReference type="EMBL" id="JJRY01000001">
    <property type="protein sequence ID" value="KEF40393.1"/>
    <property type="molecule type" value="Genomic_DNA"/>
</dbReference>
<accession>A0A072NU32</accession>